<keyword evidence="3 6" id="KW-0812">Transmembrane</keyword>
<evidence type="ECO:0000256" key="6">
    <source>
        <dbReference type="SAM" id="Phobius"/>
    </source>
</evidence>
<dbReference type="EMBL" id="JACEIB010000026">
    <property type="protein sequence ID" value="MBA2935758.1"/>
    <property type="molecule type" value="Genomic_DNA"/>
</dbReference>
<organism evidence="7 8">
    <name type="scientific">Sphingomonas chungangi</name>
    <dbReference type="NCBI Taxonomy" id="2683589"/>
    <lineage>
        <taxon>Bacteria</taxon>
        <taxon>Pseudomonadati</taxon>
        <taxon>Pseudomonadota</taxon>
        <taxon>Alphaproteobacteria</taxon>
        <taxon>Sphingomonadales</taxon>
        <taxon>Sphingomonadaceae</taxon>
        <taxon>Sphingomonas</taxon>
    </lineage>
</organism>
<gene>
    <name evidence="7" type="ORF">HZF05_16890</name>
</gene>
<comment type="similarity">
    <text evidence="2">Belongs to the TspO/BZRP family.</text>
</comment>
<dbReference type="InterPro" id="IPR004307">
    <property type="entry name" value="TspO_MBR"/>
</dbReference>
<dbReference type="GO" id="GO:0016020">
    <property type="term" value="C:membrane"/>
    <property type="evidence" value="ECO:0007669"/>
    <property type="project" value="UniProtKB-SubCell"/>
</dbReference>
<evidence type="ECO:0000256" key="2">
    <source>
        <dbReference type="ARBA" id="ARBA00007524"/>
    </source>
</evidence>
<evidence type="ECO:0000313" key="8">
    <source>
        <dbReference type="Proteomes" id="UP000570166"/>
    </source>
</evidence>
<keyword evidence="5 6" id="KW-0472">Membrane</keyword>
<evidence type="ECO:0000256" key="4">
    <source>
        <dbReference type="ARBA" id="ARBA00022989"/>
    </source>
</evidence>
<evidence type="ECO:0000256" key="5">
    <source>
        <dbReference type="ARBA" id="ARBA00023136"/>
    </source>
</evidence>
<dbReference type="RefSeq" id="WP_160362957.1">
    <property type="nucleotide sequence ID" value="NZ_JACEIB010000026.1"/>
</dbReference>
<evidence type="ECO:0000313" key="7">
    <source>
        <dbReference type="EMBL" id="MBA2935758.1"/>
    </source>
</evidence>
<dbReference type="Proteomes" id="UP000570166">
    <property type="component" value="Unassembled WGS sequence"/>
</dbReference>
<protein>
    <submittedName>
        <fullName evidence="7">Tryptophan-rich sensory protein</fullName>
    </submittedName>
</protein>
<comment type="subcellular location">
    <subcellularLocation>
        <location evidence="1">Membrane</location>
        <topology evidence="1">Multi-pass membrane protein</topology>
    </subcellularLocation>
</comment>
<dbReference type="InterPro" id="IPR038330">
    <property type="entry name" value="TspO/MBR-related_sf"/>
</dbReference>
<keyword evidence="4 6" id="KW-1133">Transmembrane helix</keyword>
<keyword evidence="8" id="KW-1185">Reference proteome</keyword>
<accession>A0A838LE56</accession>
<evidence type="ECO:0000256" key="3">
    <source>
        <dbReference type="ARBA" id="ARBA00022692"/>
    </source>
</evidence>
<dbReference type="Gene3D" id="1.20.1260.100">
    <property type="entry name" value="TspO/MBR protein"/>
    <property type="match status" value="1"/>
</dbReference>
<proteinExistence type="inferred from homology"/>
<comment type="caution">
    <text evidence="7">The sequence shown here is derived from an EMBL/GenBank/DDBJ whole genome shotgun (WGS) entry which is preliminary data.</text>
</comment>
<dbReference type="GO" id="GO:0033013">
    <property type="term" value="P:tetrapyrrole metabolic process"/>
    <property type="evidence" value="ECO:0007669"/>
    <property type="project" value="UniProtKB-ARBA"/>
</dbReference>
<feature type="transmembrane region" description="Helical" evidence="6">
    <location>
        <begin position="114"/>
        <end position="135"/>
    </location>
</feature>
<sequence>MSELASAGQLRMSFLRVALVTVPLILFLGILSGALAGSGFGNPWFASLAKPAAMPPGWVFPVAWTLLYILIGFALAMIVWARGASGRGIAIGLFLVQFALNLAWSPVFFAGHKIGAAFAIILLMIVVTIAAILSFARIRSRAALLMLPYLVWLCFAAYLNHAIEVLNPNAETLAPAAGSTQVQL</sequence>
<dbReference type="PIRSF" id="PIRSF005859">
    <property type="entry name" value="PBR"/>
    <property type="match status" value="1"/>
</dbReference>
<dbReference type="AlphaFoldDB" id="A0A838LE56"/>
<name>A0A838LE56_9SPHN</name>
<dbReference type="Pfam" id="PF03073">
    <property type="entry name" value="TspO_MBR"/>
    <property type="match status" value="1"/>
</dbReference>
<reference evidence="7 8" key="1">
    <citation type="submission" date="2020-07" db="EMBL/GenBank/DDBJ databases">
        <authorList>
            <person name="Sun Q."/>
        </authorList>
    </citation>
    <scope>NUCLEOTIDE SEQUENCE [LARGE SCALE GENOMIC DNA]</scope>
    <source>
        <strain evidence="7 8">CGMCC 1.13654</strain>
    </source>
</reference>
<feature type="transmembrane region" description="Helical" evidence="6">
    <location>
        <begin position="60"/>
        <end position="81"/>
    </location>
</feature>
<dbReference type="CDD" id="cd15904">
    <property type="entry name" value="TSPO_MBR"/>
    <property type="match status" value="1"/>
</dbReference>
<feature type="transmembrane region" description="Helical" evidence="6">
    <location>
        <begin position="88"/>
        <end position="108"/>
    </location>
</feature>
<dbReference type="FunFam" id="1.20.1260.100:FF:000001">
    <property type="entry name" value="translocator protein 2"/>
    <property type="match status" value="1"/>
</dbReference>
<feature type="transmembrane region" description="Helical" evidence="6">
    <location>
        <begin position="142"/>
        <end position="159"/>
    </location>
</feature>
<dbReference type="PANTHER" id="PTHR10057:SF0">
    <property type="entry name" value="TRANSLOCATOR PROTEIN"/>
    <property type="match status" value="1"/>
</dbReference>
<dbReference type="PANTHER" id="PTHR10057">
    <property type="entry name" value="PERIPHERAL-TYPE BENZODIAZEPINE RECEPTOR"/>
    <property type="match status" value="1"/>
</dbReference>
<evidence type="ECO:0000256" key="1">
    <source>
        <dbReference type="ARBA" id="ARBA00004141"/>
    </source>
</evidence>